<dbReference type="AlphaFoldDB" id="A0A1J8PXF8"/>
<evidence type="ECO:0000313" key="1">
    <source>
        <dbReference type="EMBL" id="OJA13143.1"/>
    </source>
</evidence>
<name>A0A1J8PXF8_9AGAM</name>
<keyword evidence="2" id="KW-1185">Reference proteome</keyword>
<comment type="caution">
    <text evidence="1">The sequence shown here is derived from an EMBL/GenBank/DDBJ whole genome shotgun (WGS) entry which is preliminary data.</text>
</comment>
<sequence length="26" mass="2800">MVVYSVQIHPEKQGSVGNSLAVTSRL</sequence>
<organism evidence="1 2">
    <name type="scientific">Rhizopogon vesiculosus</name>
    <dbReference type="NCBI Taxonomy" id="180088"/>
    <lineage>
        <taxon>Eukaryota</taxon>
        <taxon>Fungi</taxon>
        <taxon>Dikarya</taxon>
        <taxon>Basidiomycota</taxon>
        <taxon>Agaricomycotina</taxon>
        <taxon>Agaricomycetes</taxon>
        <taxon>Agaricomycetidae</taxon>
        <taxon>Boletales</taxon>
        <taxon>Suillineae</taxon>
        <taxon>Rhizopogonaceae</taxon>
        <taxon>Rhizopogon</taxon>
    </lineage>
</organism>
<accession>A0A1J8PXF8</accession>
<reference evidence="1 2" key="1">
    <citation type="submission" date="2016-03" db="EMBL/GenBank/DDBJ databases">
        <title>Comparative genomics of the ectomycorrhizal sister species Rhizopogon vinicolor and Rhizopogon vesiculosus (Basidiomycota: Boletales) reveals a divergence of the mating type B locus.</title>
        <authorList>
            <person name="Mujic A.B."/>
            <person name="Kuo A."/>
            <person name="Tritt A."/>
            <person name="Lipzen A."/>
            <person name="Chen C."/>
            <person name="Johnson J."/>
            <person name="Sharma A."/>
            <person name="Barry K."/>
            <person name="Grigoriev I.V."/>
            <person name="Spatafora J.W."/>
        </authorList>
    </citation>
    <scope>NUCLEOTIDE SEQUENCE [LARGE SCALE GENOMIC DNA]</scope>
    <source>
        <strain evidence="1 2">AM-OR11-056</strain>
    </source>
</reference>
<dbReference type="Proteomes" id="UP000183567">
    <property type="component" value="Unassembled WGS sequence"/>
</dbReference>
<dbReference type="EMBL" id="LVVM01004351">
    <property type="protein sequence ID" value="OJA13143.1"/>
    <property type="molecule type" value="Genomic_DNA"/>
</dbReference>
<protein>
    <submittedName>
        <fullName evidence="1">Uncharacterized protein</fullName>
    </submittedName>
</protein>
<evidence type="ECO:0000313" key="2">
    <source>
        <dbReference type="Proteomes" id="UP000183567"/>
    </source>
</evidence>
<gene>
    <name evidence="1" type="ORF">AZE42_03639</name>
</gene>
<proteinExistence type="predicted"/>